<dbReference type="InterPro" id="IPR052337">
    <property type="entry name" value="SAT4-like"/>
</dbReference>
<evidence type="ECO:0000256" key="3">
    <source>
        <dbReference type="ARBA" id="ARBA00022989"/>
    </source>
</evidence>
<proteinExistence type="inferred from homology"/>
<dbReference type="AlphaFoldDB" id="S3E6F2"/>
<comment type="subcellular location">
    <subcellularLocation>
        <location evidence="1">Membrane</location>
        <topology evidence="1">Multi-pass membrane protein</topology>
    </subcellularLocation>
</comment>
<keyword evidence="2 6" id="KW-0812">Transmembrane</keyword>
<keyword evidence="9" id="KW-1185">Reference proteome</keyword>
<evidence type="ECO:0000259" key="7">
    <source>
        <dbReference type="Pfam" id="PF20684"/>
    </source>
</evidence>
<feature type="transmembrane region" description="Helical" evidence="6">
    <location>
        <begin position="12"/>
        <end position="31"/>
    </location>
</feature>
<dbReference type="Pfam" id="PF20684">
    <property type="entry name" value="Fung_rhodopsin"/>
    <property type="match status" value="1"/>
</dbReference>
<dbReference type="OrthoDB" id="3903189at2759"/>
<evidence type="ECO:0000313" key="8">
    <source>
        <dbReference type="EMBL" id="EPE33953.1"/>
    </source>
</evidence>
<feature type="transmembrane region" description="Helical" evidence="6">
    <location>
        <begin position="212"/>
        <end position="232"/>
    </location>
</feature>
<dbReference type="RefSeq" id="XP_008079105.1">
    <property type="nucleotide sequence ID" value="XM_008080914.1"/>
</dbReference>
<feature type="transmembrane region" description="Helical" evidence="6">
    <location>
        <begin position="134"/>
        <end position="153"/>
    </location>
</feature>
<dbReference type="OMA" id="IWGTNNM"/>
<reference evidence="8 9" key="1">
    <citation type="journal article" date="2013" name="BMC Genomics">
        <title>Genomics-driven discovery of the pneumocandin biosynthetic gene cluster in the fungus Glarea lozoyensis.</title>
        <authorList>
            <person name="Chen L."/>
            <person name="Yue Q."/>
            <person name="Zhang X."/>
            <person name="Xiang M."/>
            <person name="Wang C."/>
            <person name="Li S."/>
            <person name="Che Y."/>
            <person name="Ortiz-Lopez F.J."/>
            <person name="Bills G.F."/>
            <person name="Liu X."/>
            <person name="An Z."/>
        </authorList>
    </citation>
    <scope>NUCLEOTIDE SEQUENCE [LARGE SCALE GENOMIC DNA]</scope>
    <source>
        <strain evidence="9">ATCC 20868 / MF5171</strain>
    </source>
</reference>
<dbReference type="STRING" id="1116229.S3E6F2"/>
<evidence type="ECO:0000313" key="9">
    <source>
        <dbReference type="Proteomes" id="UP000016922"/>
    </source>
</evidence>
<name>S3E6F2_GLAL2</name>
<dbReference type="InterPro" id="IPR049326">
    <property type="entry name" value="Rhodopsin_dom_fungi"/>
</dbReference>
<dbReference type="GeneID" id="19466019"/>
<evidence type="ECO:0000256" key="4">
    <source>
        <dbReference type="ARBA" id="ARBA00023136"/>
    </source>
</evidence>
<dbReference type="KEGG" id="glz:GLAREA_06966"/>
<evidence type="ECO:0000256" key="6">
    <source>
        <dbReference type="SAM" id="Phobius"/>
    </source>
</evidence>
<dbReference type="eggNOG" id="ENOG502RYRX">
    <property type="taxonomic scope" value="Eukaryota"/>
</dbReference>
<dbReference type="HOGENOM" id="CLU_694544_0_0_1"/>
<keyword evidence="4 6" id="KW-0472">Membrane</keyword>
<feature type="transmembrane region" description="Helical" evidence="6">
    <location>
        <begin position="43"/>
        <end position="66"/>
    </location>
</feature>
<evidence type="ECO:0000256" key="1">
    <source>
        <dbReference type="ARBA" id="ARBA00004141"/>
    </source>
</evidence>
<dbReference type="PANTHER" id="PTHR33048:SF166">
    <property type="entry name" value="PTH11-LIKE INTEGRAL MEMBRANE PROTEIN"/>
    <property type="match status" value="1"/>
</dbReference>
<organism evidence="8 9">
    <name type="scientific">Glarea lozoyensis (strain ATCC 20868 / MF5171)</name>
    <dbReference type="NCBI Taxonomy" id="1116229"/>
    <lineage>
        <taxon>Eukaryota</taxon>
        <taxon>Fungi</taxon>
        <taxon>Dikarya</taxon>
        <taxon>Ascomycota</taxon>
        <taxon>Pezizomycotina</taxon>
        <taxon>Leotiomycetes</taxon>
        <taxon>Helotiales</taxon>
        <taxon>Helotiaceae</taxon>
        <taxon>Glarea</taxon>
    </lineage>
</organism>
<feature type="domain" description="Rhodopsin" evidence="7">
    <location>
        <begin position="27"/>
        <end position="267"/>
    </location>
</feature>
<protein>
    <recommendedName>
        <fullName evidence="7">Rhodopsin domain-containing protein</fullName>
    </recommendedName>
</protein>
<sequence length="397" mass="45499">MALSADTVQTLAFLWVFTWLAMFLMALRIVMRRYRGQKLDISDRITMVCMICLLARLSFIHVVLIWGTNNIPKKVRAKLVFTATDIYQRETASKLLLTSRTWYNTYLWLQKAVIMILYQRLLAGFRYTNIIIRLYWVILGVSYLVIQIVTFTDCHPLKLYWQVVPDPGVCSQAVGQLITLGSLNIFTDVILIILPMPALLKVKRTGGDKFRLIFLFSLGVFLVIITVIRLPLNIKDSNLQVNRTTWASVEAFTAAFVANVPTLYTLRKKLPTKVFGTDDGDEFPSGWTESVHSIDMPSPAIYKPKFTNYNTAFEDHRNTMTIPPPVPPKDPLPVPKPEEMIKRSSIPIHFQKPSDRHARIHHGKMVVVEEESGEMIDWDEVASMDLEIIIDRFHEGV</sequence>
<comment type="similarity">
    <text evidence="5">Belongs to the SAT4 family.</text>
</comment>
<gene>
    <name evidence="8" type="ORF">GLAREA_06966</name>
</gene>
<dbReference type="EMBL" id="KE145357">
    <property type="protein sequence ID" value="EPE33953.1"/>
    <property type="molecule type" value="Genomic_DNA"/>
</dbReference>
<dbReference type="PANTHER" id="PTHR33048">
    <property type="entry name" value="PTH11-LIKE INTEGRAL MEMBRANE PROTEIN (AFU_ORTHOLOGUE AFUA_5G11245)"/>
    <property type="match status" value="1"/>
</dbReference>
<evidence type="ECO:0000256" key="5">
    <source>
        <dbReference type="ARBA" id="ARBA00038359"/>
    </source>
</evidence>
<dbReference type="GO" id="GO:0016020">
    <property type="term" value="C:membrane"/>
    <property type="evidence" value="ECO:0007669"/>
    <property type="project" value="UniProtKB-SubCell"/>
</dbReference>
<keyword evidence="3 6" id="KW-1133">Transmembrane helix</keyword>
<feature type="transmembrane region" description="Helical" evidence="6">
    <location>
        <begin position="244"/>
        <end position="266"/>
    </location>
</feature>
<feature type="transmembrane region" description="Helical" evidence="6">
    <location>
        <begin position="173"/>
        <end position="200"/>
    </location>
</feature>
<evidence type="ECO:0000256" key="2">
    <source>
        <dbReference type="ARBA" id="ARBA00022692"/>
    </source>
</evidence>
<accession>S3E6F2</accession>
<dbReference type="Proteomes" id="UP000016922">
    <property type="component" value="Unassembled WGS sequence"/>
</dbReference>